<name>A0A8H4U5V7_9HYPO</name>
<dbReference type="AlphaFoldDB" id="A0A8H4U5V7"/>
<evidence type="ECO:0000256" key="5">
    <source>
        <dbReference type="ARBA" id="ARBA00038359"/>
    </source>
</evidence>
<evidence type="ECO:0000256" key="1">
    <source>
        <dbReference type="ARBA" id="ARBA00004141"/>
    </source>
</evidence>
<evidence type="ECO:0000259" key="8">
    <source>
        <dbReference type="Pfam" id="PF20684"/>
    </source>
</evidence>
<dbReference type="PANTHER" id="PTHR33048">
    <property type="entry name" value="PTH11-LIKE INTEGRAL MEMBRANE PROTEIN (AFU_ORTHOLOGUE AFUA_5G11245)"/>
    <property type="match status" value="1"/>
</dbReference>
<evidence type="ECO:0000256" key="7">
    <source>
        <dbReference type="SAM" id="Phobius"/>
    </source>
</evidence>
<feature type="transmembrane region" description="Helical" evidence="7">
    <location>
        <begin position="41"/>
        <end position="62"/>
    </location>
</feature>
<feature type="transmembrane region" description="Helical" evidence="7">
    <location>
        <begin position="128"/>
        <end position="153"/>
    </location>
</feature>
<feature type="transmembrane region" description="Helical" evidence="7">
    <location>
        <begin position="96"/>
        <end position="116"/>
    </location>
</feature>
<evidence type="ECO:0000313" key="10">
    <source>
        <dbReference type="Proteomes" id="UP000622797"/>
    </source>
</evidence>
<feature type="transmembrane region" description="Helical" evidence="7">
    <location>
        <begin position="206"/>
        <end position="228"/>
    </location>
</feature>
<evidence type="ECO:0000256" key="4">
    <source>
        <dbReference type="ARBA" id="ARBA00023136"/>
    </source>
</evidence>
<organism evidence="9 10">
    <name type="scientific">Fusarium sarcochroum</name>
    <dbReference type="NCBI Taxonomy" id="1208366"/>
    <lineage>
        <taxon>Eukaryota</taxon>
        <taxon>Fungi</taxon>
        <taxon>Dikarya</taxon>
        <taxon>Ascomycota</taxon>
        <taxon>Pezizomycotina</taxon>
        <taxon>Sordariomycetes</taxon>
        <taxon>Hypocreomycetidae</taxon>
        <taxon>Hypocreales</taxon>
        <taxon>Nectriaceae</taxon>
        <taxon>Fusarium</taxon>
        <taxon>Fusarium lateritium species complex</taxon>
    </lineage>
</organism>
<feature type="transmembrane region" description="Helical" evidence="7">
    <location>
        <begin position="6"/>
        <end position="29"/>
    </location>
</feature>
<keyword evidence="10" id="KW-1185">Reference proteome</keyword>
<feature type="transmembrane region" description="Helical" evidence="7">
    <location>
        <begin position="173"/>
        <end position="194"/>
    </location>
</feature>
<feature type="region of interest" description="Disordered" evidence="6">
    <location>
        <begin position="310"/>
        <end position="343"/>
    </location>
</feature>
<dbReference type="GO" id="GO:0016020">
    <property type="term" value="C:membrane"/>
    <property type="evidence" value="ECO:0007669"/>
    <property type="project" value="UniProtKB-SubCell"/>
</dbReference>
<feature type="domain" description="Rhodopsin" evidence="8">
    <location>
        <begin position="25"/>
        <end position="272"/>
    </location>
</feature>
<comment type="caution">
    <text evidence="9">The sequence shown here is derived from an EMBL/GenBank/DDBJ whole genome shotgun (WGS) entry which is preliminary data.</text>
</comment>
<evidence type="ECO:0000256" key="6">
    <source>
        <dbReference type="SAM" id="MobiDB-lite"/>
    </source>
</evidence>
<accession>A0A8H4U5V7</accession>
<proteinExistence type="inferred from homology"/>
<dbReference type="Proteomes" id="UP000622797">
    <property type="component" value="Unassembled WGS sequence"/>
</dbReference>
<gene>
    <name evidence="9" type="ORF">FSARC_2764</name>
</gene>
<dbReference type="PANTHER" id="PTHR33048:SF47">
    <property type="entry name" value="INTEGRAL MEMBRANE PROTEIN-RELATED"/>
    <property type="match status" value="1"/>
</dbReference>
<dbReference type="OrthoDB" id="5417844at2759"/>
<dbReference type="InterPro" id="IPR049326">
    <property type="entry name" value="Rhodopsin_dom_fungi"/>
</dbReference>
<keyword evidence="2 7" id="KW-0812">Transmembrane</keyword>
<feature type="transmembrane region" description="Helical" evidence="7">
    <location>
        <begin position="248"/>
        <end position="267"/>
    </location>
</feature>
<reference evidence="9" key="2">
    <citation type="submission" date="2020-05" db="EMBL/GenBank/DDBJ databases">
        <authorList>
            <person name="Kim H.-S."/>
            <person name="Proctor R.H."/>
            <person name="Brown D.W."/>
        </authorList>
    </citation>
    <scope>NUCLEOTIDE SEQUENCE</scope>
    <source>
        <strain evidence="9">NRRL 20472</strain>
    </source>
</reference>
<evidence type="ECO:0000256" key="3">
    <source>
        <dbReference type="ARBA" id="ARBA00022989"/>
    </source>
</evidence>
<keyword evidence="4 7" id="KW-0472">Membrane</keyword>
<keyword evidence="3 7" id="KW-1133">Transmembrane helix</keyword>
<protein>
    <recommendedName>
        <fullName evidence="8">Rhodopsin domain-containing protein</fullName>
    </recommendedName>
</protein>
<reference evidence="9" key="1">
    <citation type="journal article" date="2020" name="BMC Genomics">
        <title>Correction to: Identification and distribution of gene clusters required for synthesis of sphingolipid metabolism inhibitors in diverse species of the filamentous fungus Fusarium.</title>
        <authorList>
            <person name="Kim H.S."/>
            <person name="Lohmar J.M."/>
            <person name="Busman M."/>
            <person name="Brown D.W."/>
            <person name="Naumann T.A."/>
            <person name="Divon H.H."/>
            <person name="Lysoe E."/>
            <person name="Uhlig S."/>
            <person name="Proctor R.H."/>
        </authorList>
    </citation>
    <scope>NUCLEOTIDE SEQUENCE</scope>
    <source>
        <strain evidence="9">NRRL 20472</strain>
    </source>
</reference>
<evidence type="ECO:0000313" key="9">
    <source>
        <dbReference type="EMBL" id="KAF4970167.1"/>
    </source>
</evidence>
<sequence>MRDDTPNIIAAAAITLPLATLALIARLVARRITKAGYGIDDAFAVVGWVGALALVINGMVWIKDGLGKPMEVGLTDDFTFADKNRLSWIHMWTTSFTYSFAIGFSKFAILAFYWRLFQFSDIRIPIQILSCVTVAWFLLRLFMVSLQCMPLTALWDGTQEEKEHKCHIRESTFFFSTVLTHVLIDCAILILPAIEVGKLRLPKGQKFAVIALFAFGAITCLASIFVLIESFKFRSDSKEMTIQMGLHYAWSIAECNFAVIAACLPMLRPVARKVLPGSFLTSNSGGQSTQISAPFSAPFSNGIRLTGVSKTRSHQNDGGSSTHELASGTDGPPDIYDISEWPHGTQTTISSPFRKYASAKDYENSESGIRVDEETAISVQRRDDNV</sequence>
<dbReference type="InterPro" id="IPR052337">
    <property type="entry name" value="SAT4-like"/>
</dbReference>
<dbReference type="EMBL" id="JABEXW010000135">
    <property type="protein sequence ID" value="KAF4970167.1"/>
    <property type="molecule type" value="Genomic_DNA"/>
</dbReference>
<evidence type="ECO:0000256" key="2">
    <source>
        <dbReference type="ARBA" id="ARBA00022692"/>
    </source>
</evidence>
<dbReference type="Pfam" id="PF20684">
    <property type="entry name" value="Fung_rhodopsin"/>
    <property type="match status" value="1"/>
</dbReference>
<comment type="similarity">
    <text evidence="5">Belongs to the SAT4 family.</text>
</comment>
<comment type="subcellular location">
    <subcellularLocation>
        <location evidence="1">Membrane</location>
        <topology evidence="1">Multi-pass membrane protein</topology>
    </subcellularLocation>
</comment>